<dbReference type="Proteomes" id="UP000005289">
    <property type="component" value="Chromosome"/>
</dbReference>
<dbReference type="Pfam" id="PF10972">
    <property type="entry name" value="CsiV"/>
    <property type="match status" value="1"/>
</dbReference>
<name>W0DLT7_9GAMM</name>
<sequence>MPLPSRRRFCRQLLALPLMATLPAAGHAQVGRQYRIELVIFEHLGPESRAFIESVARPIRADLSGFGIGEGAVRPSRTGFELQHVADRIERSGQGRVLARLAWDQLGRDFRSTPWVRIQEGRYLGTREPEPVRDEAPAGLWAVTPDHERYELEGRLRVWVGHFLHLETDLVYHVPHAPGDDPEAFPAIPVRGSQRMNSGDDLFYLDHPVVGIIARVTRL</sequence>
<accession>W0DLT7</accession>
<dbReference type="OrthoDB" id="5566524at2"/>
<keyword evidence="1" id="KW-0732">Signal</keyword>
<dbReference type="HOGENOM" id="CLU_072067_1_0_6"/>
<dbReference type="RefSeq" id="WP_006747675.1">
    <property type="nucleotide sequence ID" value="NZ_CP007029.1"/>
</dbReference>
<protein>
    <submittedName>
        <fullName evidence="2">Uncharacterized protein</fullName>
    </submittedName>
</protein>
<organism evidence="2 3">
    <name type="scientific">Thioalkalivibrio paradoxus ARh 1</name>
    <dbReference type="NCBI Taxonomy" id="713585"/>
    <lineage>
        <taxon>Bacteria</taxon>
        <taxon>Pseudomonadati</taxon>
        <taxon>Pseudomonadota</taxon>
        <taxon>Gammaproteobacteria</taxon>
        <taxon>Chromatiales</taxon>
        <taxon>Ectothiorhodospiraceae</taxon>
        <taxon>Thioalkalivibrio</taxon>
    </lineage>
</organism>
<dbReference type="AlphaFoldDB" id="W0DLT7"/>
<evidence type="ECO:0000256" key="1">
    <source>
        <dbReference type="SAM" id="SignalP"/>
    </source>
</evidence>
<dbReference type="InterPro" id="IPR021241">
    <property type="entry name" value="CsiV"/>
</dbReference>
<reference evidence="2 3" key="1">
    <citation type="submission" date="2013-12" db="EMBL/GenBank/DDBJ databases">
        <authorList>
            <consortium name="DOE Joint Genome Institute"/>
            <person name="Muyzer G."/>
            <person name="Huntemann M."/>
            <person name="Han J."/>
            <person name="Chen A."/>
            <person name="Kyrpides N."/>
            <person name="Mavromatis K."/>
            <person name="Markowitz V."/>
            <person name="Palaniappan K."/>
            <person name="Ivanova N."/>
            <person name="Schaumberg A."/>
            <person name="Pati A."/>
            <person name="Liolios K."/>
            <person name="Nordberg H.P."/>
            <person name="Cantor M.N."/>
            <person name="Hua S.X."/>
            <person name="Woyke T."/>
        </authorList>
    </citation>
    <scope>NUCLEOTIDE SEQUENCE [LARGE SCALE GENOMIC DNA]</scope>
    <source>
        <strain evidence="2 3">ARh 1</strain>
    </source>
</reference>
<proteinExistence type="predicted"/>
<evidence type="ECO:0000313" key="3">
    <source>
        <dbReference type="Proteomes" id="UP000005289"/>
    </source>
</evidence>
<feature type="signal peptide" evidence="1">
    <location>
        <begin position="1"/>
        <end position="28"/>
    </location>
</feature>
<feature type="chain" id="PRO_5004787097" evidence="1">
    <location>
        <begin position="29"/>
        <end position="219"/>
    </location>
</feature>
<keyword evidence="3" id="KW-1185">Reference proteome</keyword>
<evidence type="ECO:0000313" key="2">
    <source>
        <dbReference type="EMBL" id="AHE98192.1"/>
    </source>
</evidence>
<dbReference type="KEGG" id="tti:THITH_07875"/>
<dbReference type="EMBL" id="CP007029">
    <property type="protein sequence ID" value="AHE98192.1"/>
    <property type="molecule type" value="Genomic_DNA"/>
</dbReference>
<dbReference type="STRING" id="713585.THITH_07875"/>
<gene>
    <name evidence="2" type="ORF">THITH_07875</name>
</gene>